<keyword evidence="3" id="KW-0067">ATP-binding</keyword>
<evidence type="ECO:0000256" key="1">
    <source>
        <dbReference type="ARBA" id="ARBA00005446"/>
    </source>
</evidence>
<dbReference type="InterPro" id="IPR027417">
    <property type="entry name" value="P-loop_NTPase"/>
</dbReference>
<evidence type="ECO:0000259" key="9">
    <source>
        <dbReference type="PROSITE" id="PS51194"/>
    </source>
</evidence>
<dbReference type="Gene3D" id="3.40.50.300">
    <property type="entry name" value="P-loop containing nucleotide triphosphate hydrolases"/>
    <property type="match status" value="2"/>
</dbReference>
<evidence type="ECO:0000313" key="10">
    <source>
        <dbReference type="EMBL" id="KAL0068205.1"/>
    </source>
</evidence>
<dbReference type="InterPro" id="IPR001650">
    <property type="entry name" value="Helicase_C-like"/>
</dbReference>
<dbReference type="PANTHER" id="PTHR13710">
    <property type="entry name" value="DNA HELICASE RECQ FAMILY MEMBER"/>
    <property type="match status" value="1"/>
</dbReference>
<accession>A0ABR3A2L4</accession>
<name>A0ABR3A2L4_9AGAR</name>
<evidence type="ECO:0000313" key="11">
    <source>
        <dbReference type="Proteomes" id="UP001437256"/>
    </source>
</evidence>
<evidence type="ECO:0000256" key="2">
    <source>
        <dbReference type="ARBA" id="ARBA00022741"/>
    </source>
</evidence>
<dbReference type="SUPFAM" id="SSF52540">
    <property type="entry name" value="P-loop containing nucleoside triphosphate hydrolases"/>
    <property type="match status" value="1"/>
</dbReference>
<dbReference type="EMBL" id="JBBXMP010000019">
    <property type="protein sequence ID" value="KAL0068205.1"/>
    <property type="molecule type" value="Genomic_DNA"/>
</dbReference>
<proteinExistence type="inferred from homology"/>
<evidence type="ECO:0000256" key="7">
    <source>
        <dbReference type="ARBA" id="ARBA00034808"/>
    </source>
</evidence>
<dbReference type="Pfam" id="PF00271">
    <property type="entry name" value="Helicase_C"/>
    <property type="match status" value="1"/>
</dbReference>
<sequence length="541" mass="61520">MKKQALSQIIERYNLEMHPSYPLDYISSLSDKNLETALRAVAIAFYTTNGKEIPREHQVKFVVDSINNDSALIAGTGSGKTLAVALLVHLGSKQRFTITLSPLKRLQITHAHDFLEKYKIPTLVVNEETPKGVQFWKENVWDGHSKKVGLYRHLIVTTEQLFKLKQGHFSRLGLLIRTHQFRRVIAHFCIDEAHFIFFAGLPRYSVPAFRPSWGCLNEIKILFPEVPFNIMTATSPPHVLRAIENAVLKNNYRTVNYSCNRPNLIDATHCAVGSLDNIRNFEFILTRPFSLARQKRVLVFFDRISLLRKVLRHLRSLLPDDLPIDKKRVVRFYDSCMSGKFLAEAHADFTTPDGPCRVLLSTTSESTGIDFPDVDIVVNANIPPTAADAGQRRGRALRQQSRCGLFLILYEEWVSDIAMEEFETTSSTFGNDPDRPRAALNDKSDVKDRAAYSMVQLLNDKTLCIRKFFRDYLKDNSPNGMAQNVFSILGPSVVIATTMASNSMIFYRAQSLYRFLIRQPKTPGMMGSLRKSYETAIASRY</sequence>
<keyword evidence="4" id="KW-0238">DNA-binding</keyword>
<comment type="catalytic activity">
    <reaction evidence="6">
        <text>Couples ATP hydrolysis with the unwinding of duplex DNA by translocating in the 3'-5' direction.</text>
        <dbReference type="EC" id="5.6.2.4"/>
    </reaction>
</comment>
<dbReference type="SMART" id="SM00490">
    <property type="entry name" value="HELICc"/>
    <property type="match status" value="1"/>
</dbReference>
<feature type="domain" description="Helicase ATP-binding" evidence="8">
    <location>
        <begin position="61"/>
        <end position="253"/>
    </location>
</feature>
<dbReference type="InterPro" id="IPR011545">
    <property type="entry name" value="DEAD/DEAH_box_helicase_dom"/>
</dbReference>
<dbReference type="EC" id="5.6.2.4" evidence="7"/>
<evidence type="ECO:0000256" key="6">
    <source>
        <dbReference type="ARBA" id="ARBA00034617"/>
    </source>
</evidence>
<dbReference type="InterPro" id="IPR014001">
    <property type="entry name" value="Helicase_ATP-bd"/>
</dbReference>
<dbReference type="PANTHER" id="PTHR13710:SF105">
    <property type="entry name" value="ATP-DEPENDENT DNA HELICASE Q1"/>
    <property type="match status" value="1"/>
</dbReference>
<evidence type="ECO:0000256" key="3">
    <source>
        <dbReference type="ARBA" id="ARBA00022840"/>
    </source>
</evidence>
<dbReference type="Proteomes" id="UP001437256">
    <property type="component" value="Unassembled WGS sequence"/>
</dbReference>
<gene>
    <name evidence="10" type="ORF">AAF712_004590</name>
</gene>
<dbReference type="PROSITE" id="PS51192">
    <property type="entry name" value="HELICASE_ATP_BIND_1"/>
    <property type="match status" value="1"/>
</dbReference>
<dbReference type="Pfam" id="PF00270">
    <property type="entry name" value="DEAD"/>
    <property type="match status" value="1"/>
</dbReference>
<protein>
    <recommendedName>
        <fullName evidence="7">DNA 3'-5' helicase</fullName>
        <ecNumber evidence="7">5.6.2.4</ecNumber>
    </recommendedName>
</protein>
<dbReference type="CDD" id="cd18785">
    <property type="entry name" value="SF2_C"/>
    <property type="match status" value="1"/>
</dbReference>
<evidence type="ECO:0000256" key="4">
    <source>
        <dbReference type="ARBA" id="ARBA00023125"/>
    </source>
</evidence>
<organism evidence="10 11">
    <name type="scientific">Marasmius tenuissimus</name>
    <dbReference type="NCBI Taxonomy" id="585030"/>
    <lineage>
        <taxon>Eukaryota</taxon>
        <taxon>Fungi</taxon>
        <taxon>Dikarya</taxon>
        <taxon>Basidiomycota</taxon>
        <taxon>Agaricomycotina</taxon>
        <taxon>Agaricomycetes</taxon>
        <taxon>Agaricomycetidae</taxon>
        <taxon>Agaricales</taxon>
        <taxon>Marasmiineae</taxon>
        <taxon>Marasmiaceae</taxon>
        <taxon>Marasmius</taxon>
    </lineage>
</organism>
<comment type="caution">
    <text evidence="10">The sequence shown here is derived from an EMBL/GenBank/DDBJ whole genome shotgun (WGS) entry which is preliminary data.</text>
</comment>
<keyword evidence="5" id="KW-0413">Isomerase</keyword>
<comment type="similarity">
    <text evidence="1">Belongs to the helicase family. RecQ subfamily.</text>
</comment>
<evidence type="ECO:0000259" key="8">
    <source>
        <dbReference type="PROSITE" id="PS51192"/>
    </source>
</evidence>
<feature type="domain" description="Helicase C-terminal" evidence="9">
    <location>
        <begin position="284"/>
        <end position="440"/>
    </location>
</feature>
<evidence type="ECO:0000256" key="5">
    <source>
        <dbReference type="ARBA" id="ARBA00023235"/>
    </source>
</evidence>
<keyword evidence="11" id="KW-1185">Reference proteome</keyword>
<keyword evidence="2" id="KW-0547">Nucleotide-binding</keyword>
<dbReference type="PROSITE" id="PS51194">
    <property type="entry name" value="HELICASE_CTER"/>
    <property type="match status" value="1"/>
</dbReference>
<reference evidence="10 11" key="1">
    <citation type="submission" date="2024-05" db="EMBL/GenBank/DDBJ databases">
        <title>A draft genome resource for the thread blight pathogen Marasmius tenuissimus strain MS-2.</title>
        <authorList>
            <person name="Yulfo-Soto G.E."/>
            <person name="Baruah I.K."/>
            <person name="Amoako-Attah I."/>
            <person name="Bukari Y."/>
            <person name="Meinhardt L.W."/>
            <person name="Bailey B.A."/>
            <person name="Cohen S.P."/>
        </authorList>
    </citation>
    <scope>NUCLEOTIDE SEQUENCE [LARGE SCALE GENOMIC DNA]</scope>
    <source>
        <strain evidence="10 11">MS-2</strain>
    </source>
</reference>